<keyword evidence="8" id="KW-1133">Transmembrane helix</keyword>
<evidence type="ECO:0000256" key="1">
    <source>
        <dbReference type="ARBA" id="ARBA00004167"/>
    </source>
</evidence>
<evidence type="ECO:0000256" key="12">
    <source>
        <dbReference type="PROSITE-ProRule" id="PRU00043"/>
    </source>
</evidence>
<dbReference type="PANTHER" id="PTHR24027">
    <property type="entry name" value="CADHERIN-23"/>
    <property type="match status" value="1"/>
</dbReference>
<evidence type="ECO:0000259" key="13">
    <source>
        <dbReference type="PROSITE" id="PS50268"/>
    </source>
</evidence>
<dbReference type="FunFam" id="2.60.40.60:FF:000002">
    <property type="entry name" value="Protocadherin alpha 2"/>
    <property type="match status" value="1"/>
</dbReference>
<keyword evidence="6 12" id="KW-0106">Calcium</keyword>
<keyword evidence="9" id="KW-0472">Membrane</keyword>
<reference evidence="14" key="1">
    <citation type="submission" date="2023-03" db="EMBL/GenBank/DDBJ databases">
        <authorList>
            <person name="Steffen K."/>
            <person name="Cardenas P."/>
        </authorList>
    </citation>
    <scope>NUCLEOTIDE SEQUENCE</scope>
</reference>
<protein>
    <submittedName>
        <fullName evidence="14">Cadherin-related tumor suppressor</fullName>
    </submittedName>
</protein>
<sequence>MQVARRAKKMGGAGAAALIRPPVFSGFFFVLAAISLAPPALSQTQDQVVFNVEPTYHVEEEQPAGTAVVQLEAYYVLASPLQVRADGVFELDESHPDSQLFTMEFAPSQDGSRTLGTVRNVVVMDRDVEGAQTVFSLSVTYSAPNSSLTAQNTLSILLADVNDNAPQFSQELYSVSLLEAVTPGSLVLQVTATDIDEVLTEQLVDEEIEDFAELVYLVDNGRVFYSIVGGNDGGLFEIEREGGRIFVSPGATFDIDEGDRYNLTVVATDAPGLNTTAEIHVNILDSNDNPPRILAPGGLNLTLSEDTPPGLVILDSINATDDDHGLNAEIEFVILSGDETNSFSIDPLTGRISLTAPLDREGGTGGVVNLVIAARDQGVPPLQDTIDVIIEIEDVNDFAPQFLEDVYEASVREGVRSGFGVIRVTAEDGDEGSGGVVSYHIVGGGGGNFDIDSVTGEIFTNATFDREERSEYQLVVGAVDTPLNHTLQLSSSVNVTIAIEDTNDNEPVFNRSEYTVHILDNRTRGYDVITLTASDSDEGVNAEITYEFVDPLPDNSQRFRIGETTGLVEVHLRPRYDLQQRYNFTVRALDGGSPSLHTDVLLMIFIHDVDETPPTFEQEAYNVTLDETTSIGTVVLQVRATDPDPGPIGVVHYRVVTEFDAAGSFSVDGDSGLISVASRLDFDARLAFTVKLLYIRDTRGNKLHYV</sequence>
<dbReference type="InterPro" id="IPR002126">
    <property type="entry name" value="Cadherin-like_dom"/>
</dbReference>
<dbReference type="GO" id="GO:0016477">
    <property type="term" value="P:cell migration"/>
    <property type="evidence" value="ECO:0007669"/>
    <property type="project" value="TreeGrafter"/>
</dbReference>
<evidence type="ECO:0000313" key="14">
    <source>
        <dbReference type="EMBL" id="CAI8026952.1"/>
    </source>
</evidence>
<dbReference type="GO" id="GO:0008013">
    <property type="term" value="F:beta-catenin binding"/>
    <property type="evidence" value="ECO:0007669"/>
    <property type="project" value="TreeGrafter"/>
</dbReference>
<evidence type="ECO:0000256" key="7">
    <source>
        <dbReference type="ARBA" id="ARBA00022889"/>
    </source>
</evidence>
<keyword evidence="7" id="KW-0130">Cell adhesion</keyword>
<evidence type="ECO:0000256" key="4">
    <source>
        <dbReference type="ARBA" id="ARBA00022729"/>
    </source>
</evidence>
<dbReference type="PANTHER" id="PTHR24027:SF438">
    <property type="entry name" value="CADHERIN 23"/>
    <property type="match status" value="1"/>
</dbReference>
<evidence type="ECO:0000313" key="15">
    <source>
        <dbReference type="Proteomes" id="UP001174909"/>
    </source>
</evidence>
<evidence type="ECO:0000256" key="8">
    <source>
        <dbReference type="ARBA" id="ARBA00022989"/>
    </source>
</evidence>
<feature type="domain" description="Cadherin" evidence="13">
    <location>
        <begin position="510"/>
        <end position="616"/>
    </location>
</feature>
<dbReference type="GO" id="GO:0016342">
    <property type="term" value="C:catenin complex"/>
    <property type="evidence" value="ECO:0007669"/>
    <property type="project" value="TreeGrafter"/>
</dbReference>
<keyword evidence="2" id="KW-0245">EGF-like domain</keyword>
<evidence type="ECO:0000256" key="9">
    <source>
        <dbReference type="ARBA" id="ARBA00023136"/>
    </source>
</evidence>
<dbReference type="Pfam" id="PF00028">
    <property type="entry name" value="Cadherin"/>
    <property type="match status" value="5"/>
</dbReference>
<evidence type="ECO:0000256" key="3">
    <source>
        <dbReference type="ARBA" id="ARBA00022692"/>
    </source>
</evidence>
<gene>
    <name evidence="14" type="ORF">GBAR_LOCUS15437</name>
</gene>
<dbReference type="PROSITE" id="PS50268">
    <property type="entry name" value="CADHERIN_2"/>
    <property type="match status" value="6"/>
</dbReference>
<feature type="domain" description="Cadherin" evidence="13">
    <location>
        <begin position="58"/>
        <end position="168"/>
    </location>
</feature>
<dbReference type="FunFam" id="2.60.40.60:FF:000015">
    <property type="entry name" value="FAT atypical cadherin 1"/>
    <property type="match status" value="1"/>
</dbReference>
<dbReference type="EMBL" id="CASHTH010002253">
    <property type="protein sequence ID" value="CAI8026952.1"/>
    <property type="molecule type" value="Genomic_DNA"/>
</dbReference>
<feature type="non-terminal residue" evidence="14">
    <location>
        <position position="706"/>
    </location>
</feature>
<keyword evidence="5" id="KW-0677">Repeat</keyword>
<evidence type="ECO:0000256" key="6">
    <source>
        <dbReference type="ARBA" id="ARBA00022837"/>
    </source>
</evidence>
<organism evidence="14 15">
    <name type="scientific">Geodia barretti</name>
    <name type="common">Barrett's horny sponge</name>
    <dbReference type="NCBI Taxonomy" id="519541"/>
    <lineage>
        <taxon>Eukaryota</taxon>
        <taxon>Metazoa</taxon>
        <taxon>Porifera</taxon>
        <taxon>Demospongiae</taxon>
        <taxon>Heteroscleromorpha</taxon>
        <taxon>Tetractinellida</taxon>
        <taxon>Astrophorina</taxon>
        <taxon>Geodiidae</taxon>
        <taxon>Geodia</taxon>
    </lineage>
</organism>
<dbReference type="InterPro" id="IPR015919">
    <property type="entry name" value="Cadherin-like_sf"/>
</dbReference>
<feature type="domain" description="Cadherin" evidence="13">
    <location>
        <begin position="403"/>
        <end position="509"/>
    </location>
</feature>
<keyword evidence="10" id="KW-1015">Disulfide bond</keyword>
<keyword evidence="11" id="KW-0325">Glycoprotein</keyword>
<dbReference type="InterPro" id="IPR020894">
    <property type="entry name" value="Cadherin_CS"/>
</dbReference>
<feature type="domain" description="Cadherin" evidence="13">
    <location>
        <begin position="169"/>
        <end position="293"/>
    </location>
</feature>
<dbReference type="InterPro" id="IPR039808">
    <property type="entry name" value="Cadherin"/>
</dbReference>
<accession>A0AA35WUF3</accession>
<feature type="domain" description="Cadherin" evidence="13">
    <location>
        <begin position="295"/>
        <end position="402"/>
    </location>
</feature>
<dbReference type="Proteomes" id="UP001174909">
    <property type="component" value="Unassembled WGS sequence"/>
</dbReference>
<keyword evidence="4" id="KW-0732">Signal</keyword>
<keyword evidence="15" id="KW-1185">Reference proteome</keyword>
<keyword evidence="3" id="KW-0812">Transmembrane</keyword>
<dbReference type="CDD" id="cd11304">
    <property type="entry name" value="Cadherin_repeat"/>
    <property type="match status" value="5"/>
</dbReference>
<comment type="caution">
    <text evidence="14">The sequence shown here is derived from an EMBL/GenBank/DDBJ whole genome shotgun (WGS) entry which is preliminary data.</text>
</comment>
<evidence type="ECO:0000256" key="5">
    <source>
        <dbReference type="ARBA" id="ARBA00022737"/>
    </source>
</evidence>
<proteinExistence type="predicted"/>
<dbReference type="FunFam" id="2.60.40.60:FF:000020">
    <property type="entry name" value="Dachsous cadherin-related 1b"/>
    <property type="match status" value="1"/>
</dbReference>
<name>A0AA35WUF3_GEOBA</name>
<dbReference type="PRINTS" id="PR00205">
    <property type="entry name" value="CADHERIN"/>
</dbReference>
<dbReference type="SUPFAM" id="SSF49313">
    <property type="entry name" value="Cadherin-like"/>
    <property type="match status" value="5"/>
</dbReference>
<dbReference type="PROSITE" id="PS00232">
    <property type="entry name" value="CADHERIN_1"/>
    <property type="match status" value="3"/>
</dbReference>
<dbReference type="GO" id="GO:0045296">
    <property type="term" value="F:cadherin binding"/>
    <property type="evidence" value="ECO:0007669"/>
    <property type="project" value="TreeGrafter"/>
</dbReference>
<feature type="domain" description="Cadherin" evidence="13">
    <location>
        <begin position="617"/>
        <end position="692"/>
    </location>
</feature>
<comment type="subcellular location">
    <subcellularLocation>
        <location evidence="1">Membrane</location>
        <topology evidence="1">Single-pass membrane protein</topology>
    </subcellularLocation>
</comment>
<evidence type="ECO:0000256" key="2">
    <source>
        <dbReference type="ARBA" id="ARBA00022536"/>
    </source>
</evidence>
<dbReference type="GO" id="GO:0007156">
    <property type="term" value="P:homophilic cell adhesion via plasma membrane adhesion molecules"/>
    <property type="evidence" value="ECO:0007669"/>
    <property type="project" value="InterPro"/>
</dbReference>
<dbReference type="FunFam" id="2.60.40.60:FF:000058">
    <property type="entry name" value="FAT atypical cadherin 3"/>
    <property type="match status" value="1"/>
</dbReference>
<dbReference type="GO" id="GO:0005509">
    <property type="term" value="F:calcium ion binding"/>
    <property type="evidence" value="ECO:0007669"/>
    <property type="project" value="UniProtKB-UniRule"/>
</dbReference>
<dbReference type="AlphaFoldDB" id="A0AA35WUF3"/>
<evidence type="ECO:0000256" key="11">
    <source>
        <dbReference type="ARBA" id="ARBA00023180"/>
    </source>
</evidence>
<dbReference type="SMART" id="SM00112">
    <property type="entry name" value="CA"/>
    <property type="match status" value="5"/>
</dbReference>
<dbReference type="Gene3D" id="2.60.40.60">
    <property type="entry name" value="Cadherins"/>
    <property type="match status" value="6"/>
</dbReference>
<evidence type="ECO:0000256" key="10">
    <source>
        <dbReference type="ARBA" id="ARBA00023157"/>
    </source>
</evidence>